<comment type="caution">
    <text evidence="4">The sequence shown here is derived from an EMBL/GenBank/DDBJ whole genome shotgun (WGS) entry which is preliminary data.</text>
</comment>
<protein>
    <recommendedName>
        <fullName evidence="6">L-lysine 6-oxidase</fullName>
    </recommendedName>
</protein>
<dbReference type="AlphaFoldDB" id="A0A8H3HY80"/>
<proteinExistence type="predicted"/>
<feature type="compositionally biased region" description="Basic and acidic residues" evidence="1">
    <location>
        <begin position="306"/>
        <end position="320"/>
    </location>
</feature>
<feature type="domain" description="L-lysine epsilon oxidase C-terminal" evidence="3">
    <location>
        <begin position="370"/>
        <end position="503"/>
    </location>
</feature>
<evidence type="ECO:0000259" key="2">
    <source>
        <dbReference type="Pfam" id="PF17990"/>
    </source>
</evidence>
<dbReference type="Proteomes" id="UP000663827">
    <property type="component" value="Unassembled WGS sequence"/>
</dbReference>
<gene>
    <name evidence="4" type="ORF">RDB_LOCUS38417</name>
</gene>
<evidence type="ECO:0000313" key="5">
    <source>
        <dbReference type="Proteomes" id="UP000663827"/>
    </source>
</evidence>
<dbReference type="EMBL" id="CAJNJQ010000754">
    <property type="protein sequence ID" value="CAE7098056.1"/>
    <property type="molecule type" value="Genomic_DNA"/>
</dbReference>
<dbReference type="InterPro" id="IPR041168">
    <property type="entry name" value="LodA_N"/>
</dbReference>
<feature type="region of interest" description="Disordered" evidence="1">
    <location>
        <begin position="305"/>
        <end position="327"/>
    </location>
</feature>
<evidence type="ECO:0000259" key="3">
    <source>
        <dbReference type="Pfam" id="PF18417"/>
    </source>
</evidence>
<organism evidence="4 5">
    <name type="scientific">Rhizoctonia solani</name>
    <dbReference type="NCBI Taxonomy" id="456999"/>
    <lineage>
        <taxon>Eukaryota</taxon>
        <taxon>Fungi</taxon>
        <taxon>Dikarya</taxon>
        <taxon>Basidiomycota</taxon>
        <taxon>Agaricomycotina</taxon>
        <taxon>Agaricomycetes</taxon>
        <taxon>Cantharellales</taxon>
        <taxon>Ceratobasidiaceae</taxon>
        <taxon>Rhizoctonia</taxon>
    </lineage>
</organism>
<reference evidence="4" key="1">
    <citation type="submission" date="2021-01" db="EMBL/GenBank/DDBJ databases">
        <authorList>
            <person name="Kaushik A."/>
        </authorList>
    </citation>
    <scope>NUCLEOTIDE SEQUENCE</scope>
    <source>
        <strain evidence="4">AG5</strain>
    </source>
</reference>
<name>A0A8H3HY80_9AGAM</name>
<feature type="domain" description="L-Lysine epsilon oxidase N-terminal" evidence="2">
    <location>
        <begin position="16"/>
        <end position="232"/>
    </location>
</feature>
<dbReference type="Pfam" id="PF17990">
    <property type="entry name" value="LodA_N"/>
    <property type="match status" value="1"/>
</dbReference>
<sequence length="579" mass="65166">MAYTGPPDNIDYVEIYPPIGVARVGDSSEHFIASEVPGLEPIPNGGFKDGEGKIKKQAVRFRVYAFGKDSGLLGELDDPKKYRLTWKVHVASKKAAWFQFPGSKGDPETWELRNPGVQSGPKTTEFTNSRTELIIDSKEQIIEGANAKDVFLNGKFGGGNSGIPLHEKVTLGELRTDPQGRLLVLASDGDSFSAAPPAHQDINDRFNSDGWVDKMCDGTVRVTVKYKSDSQLERDITVKNRATIIVAPPRFSSGTHAPTTLYDLIEEMYERPKRKQAGYKLGEVNYYRDIQPLFKRIYMLSWTSRDASDGHGPGRTDVFDKASFSNPEASNDERAALLFKRIRDPVIKGDPENQKTRNKQTGARYMPELSGDQGPARGDSKASLTQLQHDRLMKWSDPSPGIHFTNKRPEVYKSFDEIPLNERPSALTRAALEWSIGGAFYPGIETFWIVQDEDNYEPENGQPGNRFRFADKVTPGDLTKGLCLPWQSDFYMCTSDWWPSVRPFDVVTEAYFQQFRGTPPAQLASKLTNRWDWHRGINGNSEMVRKWTKLGFVAQQPYGNDPNLPEISIERQRSTDLPL</sequence>
<evidence type="ECO:0000313" key="4">
    <source>
        <dbReference type="EMBL" id="CAE7098056.1"/>
    </source>
</evidence>
<evidence type="ECO:0008006" key="6">
    <source>
        <dbReference type="Google" id="ProtNLM"/>
    </source>
</evidence>
<accession>A0A8H3HY80</accession>
<feature type="region of interest" description="Disordered" evidence="1">
    <location>
        <begin position="347"/>
        <end position="381"/>
    </location>
</feature>
<dbReference type="Pfam" id="PF18417">
    <property type="entry name" value="LodA_C"/>
    <property type="match status" value="1"/>
</dbReference>
<evidence type="ECO:0000256" key="1">
    <source>
        <dbReference type="SAM" id="MobiDB-lite"/>
    </source>
</evidence>
<dbReference type="InterPro" id="IPR041173">
    <property type="entry name" value="LodA_C"/>
</dbReference>